<reference evidence="1 2" key="1">
    <citation type="submission" date="2018-05" db="EMBL/GenBank/DDBJ databases">
        <title>Reference genomes for bee gut microbiota database.</title>
        <authorList>
            <person name="Ellegaard K.M."/>
        </authorList>
    </citation>
    <scope>NUCLEOTIDE SEQUENCE [LARGE SCALE GENOMIC DNA]</scope>
    <source>
        <strain evidence="1 2">ESL0177</strain>
    </source>
</reference>
<proteinExistence type="predicted"/>
<dbReference type="Proteomes" id="UP000247483">
    <property type="component" value="Unassembled WGS sequence"/>
</dbReference>
<gene>
    <name evidence="1" type="ORF">DKK79_13670</name>
</gene>
<protein>
    <submittedName>
        <fullName evidence="1">Uncharacterized protein</fullName>
    </submittedName>
</protein>
<dbReference type="EMBL" id="QGLP01000010">
    <property type="protein sequence ID" value="PXZ02516.1"/>
    <property type="molecule type" value="Genomic_DNA"/>
</dbReference>
<dbReference type="GeneID" id="99744047"/>
<accession>A0A2V4EDR6</accession>
<name>A0A2V4EDR6_9GAMM</name>
<evidence type="ECO:0000313" key="2">
    <source>
        <dbReference type="Proteomes" id="UP000247483"/>
    </source>
</evidence>
<dbReference type="AlphaFoldDB" id="A0A2V4EDR6"/>
<comment type="caution">
    <text evidence="1">The sequence shown here is derived from an EMBL/GenBank/DDBJ whole genome shotgun (WGS) entry which is preliminary data.</text>
</comment>
<sequence>MNSNIISSIKWIGKKLYQSGQLTITYVLPAIVEGTAKIILNSDKTTDEQKARAKQNLVRYGKHK</sequence>
<organism evidence="1 2">
    <name type="scientific">Gilliamella apicola</name>
    <dbReference type="NCBI Taxonomy" id="1196095"/>
    <lineage>
        <taxon>Bacteria</taxon>
        <taxon>Pseudomonadati</taxon>
        <taxon>Pseudomonadota</taxon>
        <taxon>Gammaproteobacteria</taxon>
        <taxon>Orbales</taxon>
        <taxon>Orbaceae</taxon>
        <taxon>Gilliamella</taxon>
    </lineage>
</organism>
<dbReference type="RefSeq" id="WP_086356975.1">
    <property type="nucleotide sequence ID" value="NZ_JBHZLA010000024.1"/>
</dbReference>
<evidence type="ECO:0000313" key="1">
    <source>
        <dbReference type="EMBL" id="PXZ02516.1"/>
    </source>
</evidence>